<gene>
    <name evidence="2" type="ORF">Tci_036028</name>
</gene>
<dbReference type="AlphaFoldDB" id="A0A6L2LS46"/>
<feature type="compositionally biased region" description="Basic residues" evidence="1">
    <location>
        <begin position="42"/>
        <end position="58"/>
    </location>
</feature>
<accession>A0A6L2LS46</accession>
<feature type="compositionally biased region" description="Basic residues" evidence="1">
    <location>
        <begin position="186"/>
        <end position="196"/>
    </location>
</feature>
<dbReference type="EMBL" id="BKCJ010004956">
    <property type="protein sequence ID" value="GEU64050.1"/>
    <property type="molecule type" value="Genomic_DNA"/>
</dbReference>
<reference evidence="2" key="1">
    <citation type="journal article" date="2019" name="Sci. Rep.">
        <title>Draft genome of Tanacetum cinerariifolium, the natural source of mosquito coil.</title>
        <authorList>
            <person name="Yamashiro T."/>
            <person name="Shiraishi A."/>
            <person name="Satake H."/>
            <person name="Nakayama K."/>
        </authorList>
    </citation>
    <scope>NUCLEOTIDE SEQUENCE</scope>
</reference>
<name>A0A6L2LS46_TANCI</name>
<comment type="caution">
    <text evidence="2">The sequence shown here is derived from an EMBL/GenBank/DDBJ whole genome shotgun (WGS) entry which is preliminary data.</text>
</comment>
<feature type="region of interest" description="Disordered" evidence="1">
    <location>
        <begin position="1"/>
        <end position="58"/>
    </location>
</feature>
<evidence type="ECO:0000313" key="2">
    <source>
        <dbReference type="EMBL" id="GEU64050.1"/>
    </source>
</evidence>
<feature type="region of interest" description="Disordered" evidence="1">
    <location>
        <begin position="161"/>
        <end position="201"/>
    </location>
</feature>
<organism evidence="2">
    <name type="scientific">Tanacetum cinerariifolium</name>
    <name type="common">Dalmatian daisy</name>
    <name type="synonym">Chrysanthemum cinerariifolium</name>
    <dbReference type="NCBI Taxonomy" id="118510"/>
    <lineage>
        <taxon>Eukaryota</taxon>
        <taxon>Viridiplantae</taxon>
        <taxon>Streptophyta</taxon>
        <taxon>Embryophyta</taxon>
        <taxon>Tracheophyta</taxon>
        <taxon>Spermatophyta</taxon>
        <taxon>Magnoliopsida</taxon>
        <taxon>eudicotyledons</taxon>
        <taxon>Gunneridae</taxon>
        <taxon>Pentapetalae</taxon>
        <taxon>asterids</taxon>
        <taxon>campanulids</taxon>
        <taxon>Asterales</taxon>
        <taxon>Asteraceae</taxon>
        <taxon>Asteroideae</taxon>
        <taxon>Anthemideae</taxon>
        <taxon>Anthemidinae</taxon>
        <taxon>Tanacetum</taxon>
    </lineage>
</organism>
<feature type="non-terminal residue" evidence="2">
    <location>
        <position position="217"/>
    </location>
</feature>
<evidence type="ECO:0000256" key="1">
    <source>
        <dbReference type="SAM" id="MobiDB-lite"/>
    </source>
</evidence>
<protein>
    <submittedName>
        <fullName evidence="2">Uncharacterized protein</fullName>
    </submittedName>
</protein>
<sequence length="217" mass="25076">MGGGDLLFEYGKYPEEEEEERSEQTKPEKKNKKLTRMDKKIAKPGKQKKKKPSNPVKKRLLLGSHLLGFNEGYGVPLDCKASGSSDNSKLWDVRKQENPLTPHITKTSKEWDAVVRVLMHPTRFQDEDSKLDVYIDYSDVYSIGVGFRDLLFEYGKYLEEEEEERSEQTKPEKKNKKLTRMDKKIAKPGKQKKKKPSNPVKNRLLLGSHLLGFNEGY</sequence>
<proteinExistence type="predicted"/>